<dbReference type="InterPro" id="IPR041468">
    <property type="entry name" value="HTH_ParB/Spo0J"/>
</dbReference>
<feature type="compositionally biased region" description="Basic and acidic residues" evidence="3">
    <location>
        <begin position="257"/>
        <end position="272"/>
    </location>
</feature>
<evidence type="ECO:0000256" key="2">
    <source>
        <dbReference type="ARBA" id="ARBA00022829"/>
    </source>
</evidence>
<accession>A0AB39R8P3</accession>
<feature type="domain" description="ParB-like N-terminal" evidence="4">
    <location>
        <begin position="41"/>
        <end position="147"/>
    </location>
</feature>
<dbReference type="SUPFAM" id="SSF109709">
    <property type="entry name" value="KorB DNA-binding domain-like"/>
    <property type="match status" value="1"/>
</dbReference>
<dbReference type="SUPFAM" id="SSF110849">
    <property type="entry name" value="ParB/Sulfiredoxin"/>
    <property type="match status" value="1"/>
</dbReference>
<dbReference type="PANTHER" id="PTHR33375">
    <property type="entry name" value="CHROMOSOME-PARTITIONING PROTEIN PARB-RELATED"/>
    <property type="match status" value="1"/>
</dbReference>
<dbReference type="InterPro" id="IPR036086">
    <property type="entry name" value="ParB/Sulfiredoxin_sf"/>
</dbReference>
<evidence type="ECO:0000256" key="1">
    <source>
        <dbReference type="ARBA" id="ARBA00006295"/>
    </source>
</evidence>
<sequence length="378" mass="40778">MSKADQLGAGRFGGGVRGVSARRQAVAAATGVPTDGIAPPTELPPHRISLNPDNPRSSLGDLTDLAGSLKTHGQKQAITVMNRDAYLAANPEREADLEADTTHVVIDGSSRLAAAREAQLTSIKIMVSDDQGTTSEELLESALVANIHRQDLEELDEARALDRLLKIHGSQTALAKRLHRTQGWVSQRLALLNLTPELQAKIGKEPINLLRAVGNKPAAEQEAALKELKEGRARKDAEKQERSQKRPAKDATPAGQDSEKPDSHYRVIEDAPKASPSGASTVKDDAQPSRRDDPGTATPEAEERHQEEGTEQSVPEPRSHNDEPADGDRAAGQQPKLFPYNDGASAAVYLIHKMPPDEFNKMVDLLIKHRDGQVTDAG</sequence>
<dbReference type="Gene3D" id="1.10.10.2830">
    <property type="match status" value="1"/>
</dbReference>
<dbReference type="RefSeq" id="WP_369228573.1">
    <property type="nucleotide sequence ID" value="NZ_CP163442.1"/>
</dbReference>
<dbReference type="AlphaFoldDB" id="A0AB39R8P3"/>
<feature type="region of interest" description="Disordered" evidence="3">
    <location>
        <begin position="227"/>
        <end position="339"/>
    </location>
</feature>
<dbReference type="GO" id="GO:0003677">
    <property type="term" value="F:DNA binding"/>
    <property type="evidence" value="ECO:0007669"/>
    <property type="project" value="InterPro"/>
</dbReference>
<name>A0AB39R8P3_9ACTN</name>
<dbReference type="GO" id="GO:0045881">
    <property type="term" value="P:positive regulation of sporulation resulting in formation of a cellular spore"/>
    <property type="evidence" value="ECO:0007669"/>
    <property type="project" value="TreeGrafter"/>
</dbReference>
<dbReference type="Pfam" id="PF17762">
    <property type="entry name" value="HTH_ParB"/>
    <property type="match status" value="1"/>
</dbReference>
<dbReference type="SMART" id="SM00470">
    <property type="entry name" value="ParB"/>
    <property type="match status" value="1"/>
</dbReference>
<evidence type="ECO:0000256" key="3">
    <source>
        <dbReference type="SAM" id="MobiDB-lite"/>
    </source>
</evidence>
<organism evidence="5">
    <name type="scientific">Streptomyces sp. R39</name>
    <dbReference type="NCBI Taxonomy" id="3238631"/>
    <lineage>
        <taxon>Bacteria</taxon>
        <taxon>Bacillati</taxon>
        <taxon>Actinomycetota</taxon>
        <taxon>Actinomycetes</taxon>
        <taxon>Kitasatosporales</taxon>
        <taxon>Streptomycetaceae</taxon>
        <taxon>Streptomyces</taxon>
    </lineage>
</organism>
<keyword evidence="2" id="KW-0159">Chromosome partition</keyword>
<dbReference type="NCBIfam" id="TIGR00180">
    <property type="entry name" value="parB_part"/>
    <property type="match status" value="1"/>
</dbReference>
<protein>
    <submittedName>
        <fullName evidence="5">ParB/RepB/Spo0J family partition protein</fullName>
    </submittedName>
</protein>
<evidence type="ECO:0000259" key="4">
    <source>
        <dbReference type="SMART" id="SM00470"/>
    </source>
</evidence>
<comment type="similarity">
    <text evidence="1">Belongs to the ParB family.</text>
</comment>
<geneLocation type="plasmid" evidence="5">
    <name>unnamed1</name>
</geneLocation>
<dbReference type="InterPro" id="IPR003115">
    <property type="entry name" value="ParB_N"/>
</dbReference>
<feature type="compositionally biased region" description="Basic and acidic residues" evidence="3">
    <location>
        <begin position="282"/>
        <end position="294"/>
    </location>
</feature>
<keyword evidence="5" id="KW-0614">Plasmid</keyword>
<dbReference type="Gene3D" id="3.90.1530.30">
    <property type="match status" value="1"/>
</dbReference>
<feature type="region of interest" description="Disordered" evidence="3">
    <location>
        <begin position="27"/>
        <end position="57"/>
    </location>
</feature>
<dbReference type="GO" id="GO:0007059">
    <property type="term" value="P:chromosome segregation"/>
    <property type="evidence" value="ECO:0007669"/>
    <property type="project" value="UniProtKB-KW"/>
</dbReference>
<dbReference type="InterPro" id="IPR004437">
    <property type="entry name" value="ParB/RepB/Spo0J"/>
</dbReference>
<feature type="compositionally biased region" description="Basic and acidic residues" evidence="3">
    <location>
        <begin position="317"/>
        <end position="329"/>
    </location>
</feature>
<dbReference type="PANTHER" id="PTHR33375:SF1">
    <property type="entry name" value="CHROMOSOME-PARTITIONING PROTEIN PARB-RELATED"/>
    <property type="match status" value="1"/>
</dbReference>
<reference evidence="5" key="1">
    <citation type="submission" date="2024-07" db="EMBL/GenBank/DDBJ databases">
        <authorList>
            <person name="Yu S.T."/>
        </authorList>
    </citation>
    <scope>NUCLEOTIDE SEQUENCE</scope>
    <source>
        <strain evidence="5">R39</strain>
        <plasmid evidence="5">unnamed1</plasmid>
    </source>
</reference>
<feature type="compositionally biased region" description="Basic and acidic residues" evidence="3">
    <location>
        <begin position="227"/>
        <end position="249"/>
    </location>
</feature>
<dbReference type="GO" id="GO:0005694">
    <property type="term" value="C:chromosome"/>
    <property type="evidence" value="ECO:0007669"/>
    <property type="project" value="TreeGrafter"/>
</dbReference>
<dbReference type="InterPro" id="IPR050336">
    <property type="entry name" value="Chromosome_partition/occlusion"/>
</dbReference>
<proteinExistence type="inferred from homology"/>
<gene>
    <name evidence="5" type="ORF">AB5J52_48905</name>
</gene>
<dbReference type="Pfam" id="PF02195">
    <property type="entry name" value="ParB_N"/>
    <property type="match status" value="1"/>
</dbReference>
<dbReference type="EMBL" id="CP163442">
    <property type="protein sequence ID" value="XDQ50048.1"/>
    <property type="molecule type" value="Genomic_DNA"/>
</dbReference>
<evidence type="ECO:0000313" key="5">
    <source>
        <dbReference type="EMBL" id="XDQ50048.1"/>
    </source>
</evidence>